<gene>
    <name evidence="6" type="primary">20195550</name>
    <name evidence="5" type="ORF">HELRODRAFT_114837</name>
</gene>
<dbReference type="SUPFAM" id="SSF103473">
    <property type="entry name" value="MFS general substrate transporter"/>
    <property type="match status" value="1"/>
</dbReference>
<reference evidence="7" key="1">
    <citation type="submission" date="2012-12" db="EMBL/GenBank/DDBJ databases">
        <authorList>
            <person name="Hellsten U."/>
            <person name="Grimwood J."/>
            <person name="Chapman J.A."/>
            <person name="Shapiro H."/>
            <person name="Aerts A."/>
            <person name="Otillar R.P."/>
            <person name="Terry A.Y."/>
            <person name="Boore J.L."/>
            <person name="Simakov O."/>
            <person name="Marletaz F."/>
            <person name="Cho S.-J."/>
            <person name="Edsinger-Gonzales E."/>
            <person name="Havlak P."/>
            <person name="Kuo D.-H."/>
            <person name="Larsson T."/>
            <person name="Lv J."/>
            <person name="Arendt D."/>
            <person name="Savage R."/>
            <person name="Osoegawa K."/>
            <person name="de Jong P."/>
            <person name="Lindberg D.R."/>
            <person name="Seaver E.C."/>
            <person name="Weisblat D.A."/>
            <person name="Putnam N.H."/>
            <person name="Grigoriev I.V."/>
            <person name="Rokhsar D.S."/>
        </authorList>
    </citation>
    <scope>NUCLEOTIDE SEQUENCE</scope>
</reference>
<evidence type="ECO:0000313" key="6">
    <source>
        <dbReference type="EnsemblMetazoa" id="HelroP114837"/>
    </source>
</evidence>
<evidence type="ECO:0000256" key="3">
    <source>
        <dbReference type="SAM" id="Phobius"/>
    </source>
</evidence>
<dbReference type="InterPro" id="IPR036259">
    <property type="entry name" value="MFS_trans_sf"/>
</dbReference>
<keyword evidence="3" id="KW-0472">Membrane</keyword>
<dbReference type="GO" id="GO:0008028">
    <property type="term" value="F:monocarboxylic acid transmembrane transporter activity"/>
    <property type="evidence" value="ECO:0000318"/>
    <property type="project" value="GO_Central"/>
</dbReference>
<dbReference type="eggNOG" id="KOG2504">
    <property type="taxonomic scope" value="Eukaryota"/>
</dbReference>
<feature type="transmembrane region" description="Helical" evidence="3">
    <location>
        <begin position="226"/>
        <end position="245"/>
    </location>
</feature>
<dbReference type="GO" id="GO:0015718">
    <property type="term" value="P:monocarboxylic acid transport"/>
    <property type="evidence" value="ECO:0000318"/>
    <property type="project" value="GO_Central"/>
</dbReference>
<dbReference type="KEGG" id="hro:HELRODRAFT_114837"/>
<dbReference type="Pfam" id="PF07690">
    <property type="entry name" value="MFS_1"/>
    <property type="match status" value="1"/>
</dbReference>
<dbReference type="Proteomes" id="UP000015101">
    <property type="component" value="Unassembled WGS sequence"/>
</dbReference>
<dbReference type="OMA" id="CKITPER"/>
<dbReference type="EnsemblMetazoa" id="HelroT114837">
    <property type="protein sequence ID" value="HelroP114837"/>
    <property type="gene ID" value="HelroG114837"/>
</dbReference>
<feature type="transmembrane region" description="Helical" evidence="3">
    <location>
        <begin position="527"/>
        <end position="554"/>
    </location>
</feature>
<dbReference type="RefSeq" id="XP_009026747.1">
    <property type="nucleotide sequence ID" value="XM_009028499.1"/>
</dbReference>
<accession>T1EG48</accession>
<feature type="compositionally biased region" description="Low complexity" evidence="2">
    <location>
        <begin position="20"/>
        <end position="38"/>
    </location>
</feature>
<keyword evidence="7" id="KW-1185">Reference proteome</keyword>
<sequence length="561" mass="60726">MIATTTSAITTATTTTTAVTDSATQLSSNNNNNNSCLHHNNHLNEDKHETETSSNTANNHNSCNSDVNIHINNILDSKEIPPNSLISRNMDPPDGGWGWVIVAASFYCCGIVDGFASVVGVLLPRLVEHFVDSNHSQVALVGSLYAGMFLMSGIVASSFIAYLGCRRTTIIGTVIATISILLSTTATNIYVFILFFGVIGGFGIGLIYSPASVMVNYYFLHRRGTANGVACAGAGAGILILSPLADFLSNHYGWKGCLWIMAGLGLQCAVCGALMRPLKPSRRNRGISESFITVDHAFVQLLNKKHSEATSGSRLMRSHSRMVVLNPLNRLDAFYTGSISSLHRLSHKNSISNSSQLQLQHQKTAATIQDSNNISATDMRNKCLSTLSRFFDIRLFSSASFLIINVSCIFIQLAFFVPILFLTDYAQKLGFSANQGALLLSILGGSNMIGRAFGGILASISFVNILHLNCLSLIVAGSLTAMLSMFTSFNFLLFYAISFGFFVAFFIPLTPMFLVKYLGLENLTNSFGMLCLIKGVATMVGPPIAGWIAAYLLMLRNWKSV</sequence>
<dbReference type="HOGENOM" id="CLU_001265_59_1_1"/>
<dbReference type="CTD" id="20195550"/>
<feature type="transmembrane region" description="Helical" evidence="3">
    <location>
        <begin position="97"/>
        <end position="123"/>
    </location>
</feature>
<dbReference type="PANTHER" id="PTHR11360">
    <property type="entry name" value="MONOCARBOXYLATE TRANSPORTER"/>
    <property type="match status" value="1"/>
</dbReference>
<feature type="transmembrane region" description="Helical" evidence="3">
    <location>
        <begin position="399"/>
        <end position="421"/>
    </location>
</feature>
<feature type="transmembrane region" description="Helical" evidence="3">
    <location>
        <begin position="170"/>
        <end position="193"/>
    </location>
</feature>
<dbReference type="EMBL" id="KB097542">
    <property type="protein sequence ID" value="ESN95092.1"/>
    <property type="molecule type" value="Genomic_DNA"/>
</dbReference>
<feature type="transmembrane region" description="Helical" evidence="3">
    <location>
        <begin position="433"/>
        <end position="453"/>
    </location>
</feature>
<protein>
    <recommendedName>
        <fullName evidence="4">Major facilitator superfamily (MFS) profile domain-containing protein</fullName>
    </recommendedName>
</protein>
<dbReference type="InParanoid" id="T1EG48"/>
<evidence type="ECO:0000259" key="4">
    <source>
        <dbReference type="PROSITE" id="PS50850"/>
    </source>
</evidence>
<proteinExistence type="predicted"/>
<reference evidence="5 7" key="2">
    <citation type="journal article" date="2013" name="Nature">
        <title>Insights into bilaterian evolution from three spiralian genomes.</title>
        <authorList>
            <person name="Simakov O."/>
            <person name="Marletaz F."/>
            <person name="Cho S.J."/>
            <person name="Edsinger-Gonzales E."/>
            <person name="Havlak P."/>
            <person name="Hellsten U."/>
            <person name="Kuo D.H."/>
            <person name="Larsson T."/>
            <person name="Lv J."/>
            <person name="Arendt D."/>
            <person name="Savage R."/>
            <person name="Osoegawa K."/>
            <person name="de Jong P."/>
            <person name="Grimwood J."/>
            <person name="Chapman J.A."/>
            <person name="Shapiro H."/>
            <person name="Aerts A."/>
            <person name="Otillar R.P."/>
            <person name="Terry A.Y."/>
            <person name="Boore J.L."/>
            <person name="Grigoriev I.V."/>
            <person name="Lindberg D.R."/>
            <person name="Seaver E.C."/>
            <person name="Weisblat D.A."/>
            <person name="Putnam N.H."/>
            <person name="Rokhsar D.S."/>
        </authorList>
    </citation>
    <scope>NUCLEOTIDE SEQUENCE</scope>
</reference>
<feature type="transmembrane region" description="Helical" evidence="3">
    <location>
        <begin position="492"/>
        <end position="515"/>
    </location>
</feature>
<feature type="compositionally biased region" description="Basic and acidic residues" evidence="2">
    <location>
        <begin position="42"/>
        <end position="51"/>
    </location>
</feature>
<dbReference type="InterPro" id="IPR011701">
    <property type="entry name" value="MFS"/>
</dbReference>
<keyword evidence="3" id="KW-0812">Transmembrane</keyword>
<name>T1EG48_HELRO</name>
<organism evidence="6 7">
    <name type="scientific">Helobdella robusta</name>
    <name type="common">Californian leech</name>
    <dbReference type="NCBI Taxonomy" id="6412"/>
    <lineage>
        <taxon>Eukaryota</taxon>
        <taxon>Metazoa</taxon>
        <taxon>Spiralia</taxon>
        <taxon>Lophotrochozoa</taxon>
        <taxon>Annelida</taxon>
        <taxon>Clitellata</taxon>
        <taxon>Hirudinea</taxon>
        <taxon>Rhynchobdellida</taxon>
        <taxon>Glossiphoniidae</taxon>
        <taxon>Helobdella</taxon>
    </lineage>
</organism>
<feature type="transmembrane region" description="Helical" evidence="3">
    <location>
        <begin position="465"/>
        <end position="486"/>
    </location>
</feature>
<feature type="region of interest" description="Disordered" evidence="2">
    <location>
        <begin position="20"/>
        <end position="62"/>
    </location>
</feature>
<feature type="transmembrane region" description="Helical" evidence="3">
    <location>
        <begin position="143"/>
        <end position="163"/>
    </location>
</feature>
<feature type="compositionally biased region" description="Polar residues" evidence="2">
    <location>
        <begin position="52"/>
        <end position="62"/>
    </location>
</feature>
<dbReference type="InterPro" id="IPR050327">
    <property type="entry name" value="Proton-linked_MCT"/>
</dbReference>
<comment type="subcellular location">
    <subcellularLocation>
        <location evidence="1">Membrane</location>
        <topology evidence="1">Multi-pass membrane protein</topology>
    </subcellularLocation>
</comment>
<dbReference type="PANTHER" id="PTHR11360:SF286">
    <property type="entry name" value="GH22266P"/>
    <property type="match status" value="1"/>
</dbReference>
<evidence type="ECO:0000313" key="7">
    <source>
        <dbReference type="Proteomes" id="UP000015101"/>
    </source>
</evidence>
<dbReference type="InterPro" id="IPR020846">
    <property type="entry name" value="MFS_dom"/>
</dbReference>
<dbReference type="GO" id="GO:0005886">
    <property type="term" value="C:plasma membrane"/>
    <property type="evidence" value="ECO:0000318"/>
    <property type="project" value="GO_Central"/>
</dbReference>
<evidence type="ECO:0000313" key="5">
    <source>
        <dbReference type="EMBL" id="ESN95092.1"/>
    </source>
</evidence>
<reference evidence="6" key="3">
    <citation type="submission" date="2015-06" db="UniProtKB">
        <authorList>
            <consortium name="EnsemblMetazoa"/>
        </authorList>
    </citation>
    <scope>IDENTIFICATION</scope>
</reference>
<feature type="transmembrane region" description="Helical" evidence="3">
    <location>
        <begin position="199"/>
        <end position="219"/>
    </location>
</feature>
<dbReference type="Gene3D" id="1.20.1250.20">
    <property type="entry name" value="MFS general substrate transporter like domains"/>
    <property type="match status" value="1"/>
</dbReference>
<dbReference type="EMBL" id="AMQM01006913">
    <property type="status" value="NOT_ANNOTATED_CDS"/>
    <property type="molecule type" value="Genomic_DNA"/>
</dbReference>
<dbReference type="AlphaFoldDB" id="T1EG48"/>
<dbReference type="OrthoDB" id="2213137at2759"/>
<feature type="transmembrane region" description="Helical" evidence="3">
    <location>
        <begin position="257"/>
        <end position="275"/>
    </location>
</feature>
<evidence type="ECO:0000256" key="1">
    <source>
        <dbReference type="ARBA" id="ARBA00004141"/>
    </source>
</evidence>
<evidence type="ECO:0000256" key="2">
    <source>
        <dbReference type="SAM" id="MobiDB-lite"/>
    </source>
</evidence>
<dbReference type="PROSITE" id="PS50850">
    <property type="entry name" value="MFS"/>
    <property type="match status" value="1"/>
</dbReference>
<dbReference type="GeneID" id="20195550"/>
<keyword evidence="3" id="KW-1133">Transmembrane helix</keyword>
<feature type="domain" description="Major facilitator superfamily (MFS) profile" evidence="4">
    <location>
        <begin position="98"/>
        <end position="561"/>
    </location>
</feature>